<proteinExistence type="predicted"/>
<sequence length="162" mass="18624">MKASEIKRRKRGLDKRYGRICPVCGKPIRKPRRGPTARFCGTACRQTYDRRKRALAERKKDESAEQTVSQLVRQEEDYRKRADAIRKRSLDAQKKTGRAKGIIRLSCMLQLKTILERKPELIENAPSDGYVAGLMDDIDRQGRSGDAERLLRHNGYTGPIPR</sequence>
<protein>
    <recommendedName>
        <fullName evidence="4">DUF2116 family Zn-ribbon domain-containing protein</fullName>
    </recommendedName>
</protein>
<evidence type="ECO:0008006" key="4">
    <source>
        <dbReference type="Google" id="ProtNLM"/>
    </source>
</evidence>
<accession>A0AAJ1PAW4</accession>
<evidence type="ECO:0000313" key="3">
    <source>
        <dbReference type="Proteomes" id="UP001157379"/>
    </source>
</evidence>
<dbReference type="AlphaFoldDB" id="A0AAJ1PAW4"/>
<dbReference type="RefSeq" id="WP_226596734.1">
    <property type="nucleotide sequence ID" value="NZ_JAOPMD010000016.1"/>
</dbReference>
<dbReference type="EMBL" id="JAOPMD010000016">
    <property type="protein sequence ID" value="MDH7900008.1"/>
    <property type="molecule type" value="Genomic_DNA"/>
</dbReference>
<reference evidence="2" key="1">
    <citation type="journal article" date="2023" name="Gut Microbes">
        <title>Characterization of Bifidobacterium kashiwanohense that utilizes both milk- and plant-derived oligosaccharides.</title>
        <authorList>
            <person name="Orihara K."/>
            <person name="Yahagi K."/>
            <person name="Saito Y."/>
            <person name="Watanabe Y."/>
            <person name="Sasai T."/>
            <person name="Hara T."/>
            <person name="Tsukuda N."/>
            <person name="Oki K."/>
            <person name="Fujimoto J."/>
            <person name="Matsuki T."/>
        </authorList>
    </citation>
    <scope>NUCLEOTIDE SEQUENCE</scope>
    <source>
        <strain evidence="2">YIT 13057</strain>
    </source>
</reference>
<feature type="region of interest" description="Disordered" evidence="1">
    <location>
        <begin position="143"/>
        <end position="162"/>
    </location>
</feature>
<evidence type="ECO:0000313" key="2">
    <source>
        <dbReference type="EMBL" id="MDH7900008.1"/>
    </source>
</evidence>
<evidence type="ECO:0000256" key="1">
    <source>
        <dbReference type="SAM" id="MobiDB-lite"/>
    </source>
</evidence>
<dbReference type="Proteomes" id="UP001157379">
    <property type="component" value="Unassembled WGS sequence"/>
</dbReference>
<reference evidence="2" key="2">
    <citation type="submission" date="2023-04" db="EMBL/GenBank/DDBJ databases">
        <authorList>
            <person name="Orihara K."/>
        </authorList>
    </citation>
    <scope>NUCLEOTIDE SEQUENCE</scope>
    <source>
        <strain evidence="2">YIT 13057</strain>
    </source>
</reference>
<comment type="caution">
    <text evidence="2">The sequence shown here is derived from an EMBL/GenBank/DDBJ whole genome shotgun (WGS) entry which is preliminary data.</text>
</comment>
<organism evidence="2 3">
    <name type="scientific">Bifidobacterium catenulatum subsp. kashiwanohense</name>
    <dbReference type="NCBI Taxonomy" id="630129"/>
    <lineage>
        <taxon>Bacteria</taxon>
        <taxon>Bacillati</taxon>
        <taxon>Actinomycetota</taxon>
        <taxon>Actinomycetes</taxon>
        <taxon>Bifidobacteriales</taxon>
        <taxon>Bifidobacteriaceae</taxon>
        <taxon>Bifidobacterium</taxon>
    </lineage>
</organism>
<gene>
    <name evidence="2" type="ORF">OB936_07310</name>
</gene>
<name>A0AAJ1PAW4_9BIFI</name>